<organism evidence="3 4">
    <name type="scientific">Cryptococcus deuterogattii (strain R265)</name>
    <name type="common">Cryptococcus gattii VGII (strain R265)</name>
    <dbReference type="NCBI Taxonomy" id="294750"/>
    <lineage>
        <taxon>Eukaryota</taxon>
        <taxon>Fungi</taxon>
        <taxon>Dikarya</taxon>
        <taxon>Basidiomycota</taxon>
        <taxon>Agaricomycotina</taxon>
        <taxon>Tremellomycetes</taxon>
        <taxon>Tremellales</taxon>
        <taxon>Cryptococcaceae</taxon>
        <taxon>Cryptococcus</taxon>
        <taxon>Cryptococcus gattii species complex</taxon>
    </lineage>
</organism>
<feature type="region of interest" description="Disordered" evidence="1">
    <location>
        <begin position="37"/>
        <end position="74"/>
    </location>
</feature>
<proteinExistence type="predicted"/>
<feature type="compositionally biased region" description="Polar residues" evidence="1">
    <location>
        <begin position="44"/>
        <end position="57"/>
    </location>
</feature>
<sequence length="506" mass="54565">MPRITPAAILRSATATRQPLASRAAIRPLIFPASPSRLAAPRRYQSTFQQPNEQSATENKESDPKSTESKPEDAKKAKKGLKISWIFSGLAGLGALVTIYGLLEFYSTLTTWPKEVRKPLRAALKAKLRGDCGKAETLFREALEIALQLGPSALEPESLLKISGIYVELANVLEIQRQRVSAFVELRTALEMFGPDPLRRLEPLPLPEATALGGGPGGQWIGEGYRLTKKDHVRAIGLYQKLGQLALEVASSPTGSTYASTLGEGSTEQMFKTWDDAAEYYLSSALTSMLHLGLPGSSSTSSTGGPVILGRDVSLPDAPPSENPEDVDQGGQVDKRGLGMTMESLSEIYARKGQYDMAGQLLLQAISLLLPPQSKETPPMRDRCQAAMLMTTISSHALHPPTAKSLKVSRSWSLRSLQISQQALAEAEGGSFKDTPLEAAEAICQRARAVGLHNMGMLAEMEKDYAGAQNFFTKALAASRETGFVEGKREALAALRRVQSVTGESA</sequence>
<feature type="compositionally biased region" description="Low complexity" evidence="1">
    <location>
        <begin position="296"/>
        <end position="306"/>
    </location>
</feature>
<name>A0A095CFL3_CRYD2</name>
<dbReference type="KEGG" id="cdeu:CNBG_3786"/>
<evidence type="ECO:0000256" key="2">
    <source>
        <dbReference type="SAM" id="Phobius"/>
    </source>
</evidence>
<dbReference type="OMA" id="RWGAMWE"/>
<dbReference type="HOGENOM" id="CLU_024205_0_0_1"/>
<dbReference type="Pfam" id="PF13176">
    <property type="entry name" value="TPR_7"/>
    <property type="match status" value="1"/>
</dbReference>
<dbReference type="InterPro" id="IPR011990">
    <property type="entry name" value="TPR-like_helical_dom_sf"/>
</dbReference>
<protein>
    <recommendedName>
        <fullName evidence="5">TPR domain-containing protein</fullName>
    </recommendedName>
</protein>
<keyword evidence="2" id="KW-0472">Membrane</keyword>
<dbReference type="AlphaFoldDB" id="A0A095CFL3"/>
<reference evidence="3 4" key="1">
    <citation type="journal article" date="2011" name="MBio">
        <title>Genome variation in Cryptococcus gattii, an emerging pathogen of immunocompetent hosts.</title>
        <authorList>
            <person name="D'Souza C.A."/>
            <person name="Kronstad J.W."/>
            <person name="Taylor G."/>
            <person name="Warren R."/>
            <person name="Yuen M."/>
            <person name="Hu G."/>
            <person name="Jung W.H."/>
            <person name="Sham A."/>
            <person name="Kidd S.E."/>
            <person name="Tangen K."/>
            <person name="Lee N."/>
            <person name="Zeilmaker T."/>
            <person name="Sawkins J."/>
            <person name="McVicker G."/>
            <person name="Shah S."/>
            <person name="Gnerre S."/>
            <person name="Griggs A."/>
            <person name="Zeng Q."/>
            <person name="Bartlett K."/>
            <person name="Li W."/>
            <person name="Wang X."/>
            <person name="Heitman J."/>
            <person name="Stajich J.E."/>
            <person name="Fraser J.A."/>
            <person name="Meyer W."/>
            <person name="Carter D."/>
            <person name="Schein J."/>
            <person name="Krzywinski M."/>
            <person name="Kwon-Chung K.J."/>
            <person name="Varma A."/>
            <person name="Wang J."/>
            <person name="Brunham R."/>
            <person name="Fyfe M."/>
            <person name="Ouellette B.F."/>
            <person name="Siddiqui A."/>
            <person name="Marra M."/>
            <person name="Jones S."/>
            <person name="Holt R."/>
            <person name="Birren B.W."/>
            <person name="Galagan J.E."/>
            <person name="Cuomo C.A."/>
        </authorList>
    </citation>
    <scope>NUCLEOTIDE SEQUENCE [LARGE SCALE GENOMIC DNA]</scope>
    <source>
        <strain evidence="3 4">R265</strain>
    </source>
</reference>
<evidence type="ECO:0008006" key="5">
    <source>
        <dbReference type="Google" id="ProtNLM"/>
    </source>
</evidence>
<keyword evidence="2" id="KW-1133">Transmembrane helix</keyword>
<dbReference type="InterPro" id="IPR019734">
    <property type="entry name" value="TPR_rpt"/>
</dbReference>
<dbReference type="InterPro" id="IPR040201">
    <property type="entry name" value="Mrg3-like"/>
</dbReference>
<dbReference type="Proteomes" id="UP000029445">
    <property type="component" value="Chromosome 11"/>
</dbReference>
<evidence type="ECO:0000256" key="1">
    <source>
        <dbReference type="SAM" id="MobiDB-lite"/>
    </source>
</evidence>
<feature type="compositionally biased region" description="Basic and acidic residues" evidence="1">
    <location>
        <begin position="58"/>
        <end position="74"/>
    </location>
</feature>
<accession>A0A095CFL3</accession>
<keyword evidence="2" id="KW-0812">Transmembrane</keyword>
<dbReference type="PANTHER" id="PTHR28142">
    <property type="entry name" value="MITOCHONDRIAL INNER MEMBRANE I-AAA PROTEASE SUPERCOMPLEX SUBUNIT MGR3-RELATED"/>
    <property type="match status" value="1"/>
</dbReference>
<feature type="region of interest" description="Disordered" evidence="1">
    <location>
        <begin position="296"/>
        <end position="335"/>
    </location>
</feature>
<dbReference type="STRING" id="294750.A0A095CFL3"/>
<gene>
    <name evidence="3" type="ORF">CNBG_3786</name>
</gene>
<dbReference type="Gene3D" id="1.25.40.10">
    <property type="entry name" value="Tetratricopeptide repeat domain"/>
    <property type="match status" value="1"/>
</dbReference>
<evidence type="ECO:0000313" key="3">
    <source>
        <dbReference type="EMBL" id="KGB78224.1"/>
    </source>
</evidence>
<dbReference type="PANTHER" id="PTHR28142:SF1">
    <property type="entry name" value="MITOCHONDRIAL INNER MEMBRANE I-AAA PROTEASE SUPERCOMPLEX SUBUNIT MGR3-RELATED"/>
    <property type="match status" value="1"/>
</dbReference>
<dbReference type="RefSeq" id="XP_062883985.1">
    <property type="nucleotide sequence ID" value="XM_063027767.1"/>
</dbReference>
<dbReference type="EMBL" id="CP025769">
    <property type="protein sequence ID" value="KGB78224.1"/>
    <property type="molecule type" value="Genomic_DNA"/>
</dbReference>
<dbReference type="SUPFAM" id="SSF48452">
    <property type="entry name" value="TPR-like"/>
    <property type="match status" value="1"/>
</dbReference>
<dbReference type="VEuPathDB" id="FungiDB:CNBG_3786"/>
<reference evidence="3 4" key="2">
    <citation type="journal article" date="2018" name="Proc. Natl. Acad. Sci.">
        <title>RNAi is a critical determinant of centromere evolution in closely related fungi.</title>
        <authorList>
            <person name="Yadav V."/>
            <person name="Sun S."/>
            <person name="Billmyre R.B."/>
            <person name="Thimmappa B.C."/>
            <person name="Shea T."/>
            <person name="Lintner R."/>
            <person name="Bakkeren G."/>
            <person name="Cuomo C.A."/>
            <person name="Heitman J."/>
            <person name="Sanyal K."/>
        </authorList>
    </citation>
    <scope>NUCLEOTIDE SEQUENCE [LARGE SCALE GENOMIC DNA]</scope>
    <source>
        <strain evidence="3 4">R265</strain>
    </source>
</reference>
<dbReference type="OrthoDB" id="10050400at2759"/>
<feature type="transmembrane region" description="Helical" evidence="2">
    <location>
        <begin position="83"/>
        <end position="103"/>
    </location>
</feature>
<keyword evidence="4" id="KW-1185">Reference proteome</keyword>
<evidence type="ECO:0000313" key="4">
    <source>
        <dbReference type="Proteomes" id="UP000029445"/>
    </source>
</evidence>
<dbReference type="GeneID" id="88180042"/>